<proteinExistence type="predicted"/>
<organism evidence="1">
    <name type="scientific">marine sediment metagenome</name>
    <dbReference type="NCBI Taxonomy" id="412755"/>
    <lineage>
        <taxon>unclassified sequences</taxon>
        <taxon>metagenomes</taxon>
        <taxon>ecological metagenomes</taxon>
    </lineage>
</organism>
<reference evidence="1" key="1">
    <citation type="journal article" date="2015" name="Nature">
        <title>Complex archaea that bridge the gap between prokaryotes and eukaryotes.</title>
        <authorList>
            <person name="Spang A."/>
            <person name="Saw J.H."/>
            <person name="Jorgensen S.L."/>
            <person name="Zaremba-Niedzwiedzka K."/>
            <person name="Martijn J."/>
            <person name="Lind A.E."/>
            <person name="van Eijk R."/>
            <person name="Schleper C."/>
            <person name="Guy L."/>
            <person name="Ettema T.J."/>
        </authorList>
    </citation>
    <scope>NUCLEOTIDE SEQUENCE</scope>
</reference>
<protein>
    <recommendedName>
        <fullName evidence="2">Tetratricopeptide repeat protein</fullName>
    </recommendedName>
</protein>
<sequence length="365" mass="42481">MSEKQISSLMKKGEKLYKKQKVLGALEIFNNILKISPEFYDALNLKTQILSKLSRPEEFFQASSDLNLLKLRKVGESPADFNSPDDWIEEAMKLINGGQNERAFMFIMQASYISPIVNREGLSSMTHHTNAKIYYYTAIIFFNKQEKYDLAMSLFEIASKLDPNLTIPEKIKNIYNNYLSNRSGQGVKMIVPLNTSNLRALFPYRDTLLVSTEAQAKASKYSTNKENVYVWYTHVLFSDYGLAFICATPVCKQVTGQYIPWPFIDYNKWNYSFNVSKKAGDFVDITLWLFKTQPEEIEGEAHSFFDLFNFESLIKEREEEMVKRTVIKLKSMGYKPSFKEYKKQYENMPKSIWQRSIKTVKLSKN</sequence>
<dbReference type="Gene3D" id="1.25.40.10">
    <property type="entry name" value="Tetratricopeptide repeat domain"/>
    <property type="match status" value="1"/>
</dbReference>
<dbReference type="EMBL" id="LAZR01006285">
    <property type="protein sequence ID" value="KKM93290.1"/>
    <property type="molecule type" value="Genomic_DNA"/>
</dbReference>
<dbReference type="AlphaFoldDB" id="A0A0F9NWS0"/>
<comment type="caution">
    <text evidence="1">The sequence shown here is derived from an EMBL/GenBank/DDBJ whole genome shotgun (WGS) entry which is preliminary data.</text>
</comment>
<gene>
    <name evidence="1" type="ORF">LCGC14_1209830</name>
</gene>
<name>A0A0F9NWS0_9ZZZZ</name>
<accession>A0A0F9NWS0</accession>
<dbReference type="SUPFAM" id="SSF48452">
    <property type="entry name" value="TPR-like"/>
    <property type="match status" value="1"/>
</dbReference>
<evidence type="ECO:0008006" key="2">
    <source>
        <dbReference type="Google" id="ProtNLM"/>
    </source>
</evidence>
<evidence type="ECO:0000313" key="1">
    <source>
        <dbReference type="EMBL" id="KKM93290.1"/>
    </source>
</evidence>
<dbReference type="InterPro" id="IPR011990">
    <property type="entry name" value="TPR-like_helical_dom_sf"/>
</dbReference>